<dbReference type="RefSeq" id="WP_231440294.1">
    <property type="nucleotide sequence ID" value="NZ_JAJOMB010000004.1"/>
</dbReference>
<evidence type="ECO:0000256" key="1">
    <source>
        <dbReference type="SAM" id="MobiDB-lite"/>
    </source>
</evidence>
<evidence type="ECO:0000313" key="2">
    <source>
        <dbReference type="EMBL" id="MCD5311116.1"/>
    </source>
</evidence>
<protein>
    <submittedName>
        <fullName evidence="2">Uncharacterized protein</fullName>
    </submittedName>
</protein>
<proteinExistence type="predicted"/>
<gene>
    <name evidence="2" type="ORF">LR394_09425</name>
</gene>
<sequence length="112" mass="12093">MPSARNGLRDSRDGDVAPGRQQRPAPADPAGSAWFGRALGIQDAAQYIAERLGLGPVQPWNLEEAGQAWGEGFARFALGSNSRVRATRARDLGWSPTRTSITAWICDEMKIG</sequence>
<dbReference type="Proteomes" id="UP001138997">
    <property type="component" value="Unassembled WGS sequence"/>
</dbReference>
<dbReference type="EMBL" id="JAJOMB010000004">
    <property type="protein sequence ID" value="MCD5311116.1"/>
    <property type="molecule type" value="Genomic_DNA"/>
</dbReference>
<accession>A0A9X1NC97</accession>
<comment type="caution">
    <text evidence="2">The sequence shown here is derived from an EMBL/GenBank/DDBJ whole genome shotgun (WGS) entry which is preliminary data.</text>
</comment>
<feature type="region of interest" description="Disordered" evidence="1">
    <location>
        <begin position="1"/>
        <end position="31"/>
    </location>
</feature>
<dbReference type="AlphaFoldDB" id="A0A9X1NC97"/>
<keyword evidence="3" id="KW-1185">Reference proteome</keyword>
<organism evidence="2 3">
    <name type="scientific">Kineosporia babensis</name>
    <dbReference type="NCBI Taxonomy" id="499548"/>
    <lineage>
        <taxon>Bacteria</taxon>
        <taxon>Bacillati</taxon>
        <taxon>Actinomycetota</taxon>
        <taxon>Actinomycetes</taxon>
        <taxon>Kineosporiales</taxon>
        <taxon>Kineosporiaceae</taxon>
        <taxon>Kineosporia</taxon>
    </lineage>
</organism>
<reference evidence="2" key="1">
    <citation type="submission" date="2021-11" db="EMBL/GenBank/DDBJ databases">
        <title>Streptomyces corallinus and Kineosporia corallina sp. nov., two new coral-derived marine actinobacteria.</title>
        <authorList>
            <person name="Buangrab K."/>
            <person name="Sutthacheep M."/>
            <person name="Yeemin T."/>
            <person name="Harunari E."/>
            <person name="Igarashi Y."/>
            <person name="Sripreechasak P."/>
            <person name="Kanchanasin P."/>
            <person name="Tanasupawat S."/>
            <person name="Phongsopitanun W."/>
        </authorList>
    </citation>
    <scope>NUCLEOTIDE SEQUENCE</scope>
    <source>
        <strain evidence="2">JCM 31032</strain>
    </source>
</reference>
<name>A0A9X1NC97_9ACTN</name>
<evidence type="ECO:0000313" key="3">
    <source>
        <dbReference type="Proteomes" id="UP001138997"/>
    </source>
</evidence>